<evidence type="ECO:0000256" key="1">
    <source>
        <dbReference type="SAM" id="Coils"/>
    </source>
</evidence>
<organism evidence="4 5">
    <name type="scientific">Bacillus aquiflavi</name>
    <dbReference type="NCBI Taxonomy" id="2672567"/>
    <lineage>
        <taxon>Bacteria</taxon>
        <taxon>Bacillati</taxon>
        <taxon>Bacillota</taxon>
        <taxon>Bacilli</taxon>
        <taxon>Bacillales</taxon>
        <taxon>Bacillaceae</taxon>
        <taxon>Bacillus</taxon>
    </lineage>
</organism>
<dbReference type="PROSITE" id="PS51257">
    <property type="entry name" value="PROKAR_LIPOPROTEIN"/>
    <property type="match status" value="1"/>
</dbReference>
<evidence type="ECO:0000313" key="5">
    <source>
        <dbReference type="Proteomes" id="UP000472971"/>
    </source>
</evidence>
<evidence type="ECO:0000313" key="4">
    <source>
        <dbReference type="EMBL" id="NEY82341.1"/>
    </source>
</evidence>
<dbReference type="RefSeq" id="WP_163242747.1">
    <property type="nucleotide sequence ID" value="NZ_CP082780.1"/>
</dbReference>
<protein>
    <recommendedName>
        <fullName evidence="2">Arm DNA-binding domain-containing protein</fullName>
    </recommendedName>
</protein>
<proteinExistence type="predicted"/>
<feature type="coiled-coil region" evidence="1">
    <location>
        <begin position="153"/>
        <end position="187"/>
    </location>
</feature>
<evidence type="ECO:0000259" key="2">
    <source>
        <dbReference type="Pfam" id="PF17293"/>
    </source>
</evidence>
<gene>
    <name evidence="4" type="ORF">G4D64_12705</name>
    <name evidence="3" type="ORF">H1Z61_07305</name>
</gene>
<accession>A0A6B3W395</accession>
<dbReference type="EMBL" id="JAAIWN010000031">
    <property type="protein sequence ID" value="NEY82341.1"/>
    <property type="molecule type" value="Genomic_DNA"/>
</dbReference>
<dbReference type="Proteomes" id="UP000570010">
    <property type="component" value="Unassembled WGS sequence"/>
</dbReference>
<evidence type="ECO:0000313" key="6">
    <source>
        <dbReference type="Proteomes" id="UP000570010"/>
    </source>
</evidence>
<keyword evidence="1" id="KW-0175">Coiled coil</keyword>
<feature type="domain" description="Arm DNA-binding" evidence="2">
    <location>
        <begin position="135"/>
        <end position="184"/>
    </location>
</feature>
<reference evidence="3 6" key="2">
    <citation type="submission" date="2020-07" db="EMBL/GenBank/DDBJ databases">
        <authorList>
            <person name="Feng H."/>
        </authorList>
    </citation>
    <scope>NUCLEOTIDE SEQUENCE [LARGE SCALE GENOMIC DNA]</scope>
    <source>
        <strain evidence="3">S-12</strain>
        <strain evidence="6">s-12</strain>
    </source>
</reference>
<dbReference type="Proteomes" id="UP000472971">
    <property type="component" value="Unassembled WGS sequence"/>
</dbReference>
<dbReference type="Pfam" id="PF17293">
    <property type="entry name" value="Arm-DNA-bind_5"/>
    <property type="match status" value="1"/>
</dbReference>
<evidence type="ECO:0000313" key="3">
    <source>
        <dbReference type="EMBL" id="MBA4536955.1"/>
    </source>
</evidence>
<reference evidence="4 5" key="1">
    <citation type="submission" date="2020-02" db="EMBL/GenBank/DDBJ databases">
        <title>Bacillus aquiflavi sp. nov., isolated from yellow water of strong flavor Chinese baijiu in Yibin region of China.</title>
        <authorList>
            <person name="Xie J."/>
        </authorList>
    </citation>
    <scope>NUCLEOTIDE SEQUENCE [LARGE SCALE GENOMIC DNA]</scope>
    <source>
        <strain evidence="4 5">3H-10</strain>
    </source>
</reference>
<comment type="caution">
    <text evidence="4">The sequence shown here is derived from an EMBL/GenBank/DDBJ whole genome shotgun (WGS) entry which is preliminary data.</text>
</comment>
<dbReference type="AlphaFoldDB" id="A0A6B3W395"/>
<sequence length="243" mass="28183">MKKFLLAITIVLGGMLLMGCTDFVEANRKEIKESVKFFIEMNKLDPEKVEIGKIYPPKRYPNGDYEFMVDILYTGHPYFSILLEADPKSLRMKDHKDFFKVEVFNYLYIEERYEEFKPAIDYLESLGAEDTFRPKDSKVKYFFTSVGLDPELNEEIKQAYRESNKNLDQLKQYIKDHKEKITSLDSNTEIIAYLEDVDDEQAAIIKEELTKRLPKGTYVVEIGKDDVELGGINIGLGGQITIE</sequence>
<dbReference type="InterPro" id="IPR035386">
    <property type="entry name" value="Arm-DNA-bind_5"/>
</dbReference>
<keyword evidence="5" id="KW-1185">Reference proteome</keyword>
<dbReference type="EMBL" id="JACEIO010000013">
    <property type="protein sequence ID" value="MBA4536955.1"/>
    <property type="molecule type" value="Genomic_DNA"/>
</dbReference>
<name>A0A6B3W395_9BACI</name>